<dbReference type="InterPro" id="IPR011004">
    <property type="entry name" value="Trimer_LpxA-like_sf"/>
</dbReference>
<evidence type="ECO:0000256" key="3">
    <source>
        <dbReference type="ARBA" id="ARBA00023315"/>
    </source>
</evidence>
<dbReference type="PROSITE" id="PS00101">
    <property type="entry name" value="HEXAPEP_TRANSFERASES"/>
    <property type="match status" value="1"/>
</dbReference>
<dbReference type="PANTHER" id="PTHR43584:SF8">
    <property type="entry name" value="N-ACETYLMURAMATE ALPHA-1-PHOSPHATE URIDYLYLTRANSFERASE"/>
    <property type="match status" value="1"/>
</dbReference>
<dbReference type="InterPro" id="IPR050065">
    <property type="entry name" value="GlmU-like"/>
</dbReference>
<keyword evidence="1" id="KW-0808">Transferase</keyword>
<evidence type="ECO:0000256" key="2">
    <source>
        <dbReference type="ARBA" id="ARBA00022737"/>
    </source>
</evidence>
<accession>A0A679JKX2</accession>
<dbReference type="AlphaFoldDB" id="A0A679JKX2"/>
<dbReference type="PANTHER" id="PTHR43584">
    <property type="entry name" value="NUCLEOTIDYL TRANSFERASE"/>
    <property type="match status" value="1"/>
</dbReference>
<sequence>MPHAIDLRAHVAGISSSPLAPWAASLPWELTSQAPEIVRELLAALPPGEYAIDGEVAIHRSARVEPGAVLKGPLILGPGCFVAAGAYLRSGNWVDARCSIGPGVELKSSFVFAGTALAHFNFVGDSVLGAGVNMEAGSIVCNHRNERADKRIFVRSGEGGALQSASCEKFGALMGDGVRIGANAVIAPGALLAPGRVVGRTALLDQELPGRE</sequence>
<dbReference type="Gene3D" id="2.160.10.10">
    <property type="entry name" value="Hexapeptide repeat proteins"/>
    <property type="match status" value="1"/>
</dbReference>
<proteinExistence type="predicted"/>
<gene>
    <name evidence="4" type="primary">glmU_2</name>
    <name evidence="4" type="ORF">VVAX_04544</name>
</gene>
<evidence type="ECO:0000256" key="1">
    <source>
        <dbReference type="ARBA" id="ARBA00022679"/>
    </source>
</evidence>
<name>A0A679JKX2_VARPD</name>
<reference evidence="4" key="1">
    <citation type="submission" date="2019-12" db="EMBL/GenBank/DDBJ databases">
        <authorList>
            <person name="Cremers G."/>
        </authorList>
    </citation>
    <scope>NUCLEOTIDE SEQUENCE</scope>
    <source>
        <strain evidence="4">Vvax</strain>
    </source>
</reference>
<keyword evidence="3" id="KW-0012">Acyltransferase</keyword>
<dbReference type="EMBL" id="LR743507">
    <property type="protein sequence ID" value="CAA2108019.1"/>
    <property type="molecule type" value="Genomic_DNA"/>
</dbReference>
<evidence type="ECO:0000313" key="4">
    <source>
        <dbReference type="EMBL" id="CAA2108019.1"/>
    </source>
</evidence>
<protein>
    <submittedName>
        <fullName evidence="4">Bifunctional protein GlmU</fullName>
    </submittedName>
</protein>
<dbReference type="InterPro" id="IPR018357">
    <property type="entry name" value="Hexapep_transf_CS"/>
</dbReference>
<dbReference type="RefSeq" id="WP_339092068.1">
    <property type="nucleotide sequence ID" value="NZ_LR743507.1"/>
</dbReference>
<keyword evidence="2" id="KW-0677">Repeat</keyword>
<dbReference type="GO" id="GO:0016746">
    <property type="term" value="F:acyltransferase activity"/>
    <property type="evidence" value="ECO:0007669"/>
    <property type="project" value="UniProtKB-KW"/>
</dbReference>
<organism evidence="4">
    <name type="scientific">Variovorax paradoxus</name>
    <dbReference type="NCBI Taxonomy" id="34073"/>
    <lineage>
        <taxon>Bacteria</taxon>
        <taxon>Pseudomonadati</taxon>
        <taxon>Pseudomonadota</taxon>
        <taxon>Betaproteobacteria</taxon>
        <taxon>Burkholderiales</taxon>
        <taxon>Comamonadaceae</taxon>
        <taxon>Variovorax</taxon>
    </lineage>
</organism>
<dbReference type="SUPFAM" id="SSF51161">
    <property type="entry name" value="Trimeric LpxA-like enzymes"/>
    <property type="match status" value="1"/>
</dbReference>
<dbReference type="GO" id="GO:0016779">
    <property type="term" value="F:nucleotidyltransferase activity"/>
    <property type="evidence" value="ECO:0007669"/>
    <property type="project" value="UniProtKB-ARBA"/>
</dbReference>